<evidence type="ECO:0000313" key="19">
    <source>
        <dbReference type="EMBL" id="PRD42583.1"/>
    </source>
</evidence>
<gene>
    <name evidence="19" type="primary">cyoA</name>
    <name evidence="19" type="ORF">C5748_15925</name>
</gene>
<dbReference type="AlphaFoldDB" id="A0A2S9IPY7"/>
<evidence type="ECO:0000256" key="13">
    <source>
        <dbReference type="ARBA" id="ARBA00023288"/>
    </source>
</evidence>
<dbReference type="SUPFAM" id="SSF81464">
    <property type="entry name" value="Cytochrome c oxidase subunit II-like, transmembrane region"/>
    <property type="match status" value="1"/>
</dbReference>
<keyword evidence="11 16" id="KW-0472">Membrane</keyword>
<evidence type="ECO:0000256" key="15">
    <source>
        <dbReference type="SAM" id="MobiDB-lite"/>
    </source>
</evidence>
<dbReference type="PANTHER" id="PTHR22888:SF18">
    <property type="entry name" value="CYTOCHROME BO(3) UBIQUINOL OXIDASE SUBUNIT 2"/>
    <property type="match status" value="1"/>
</dbReference>
<keyword evidence="20" id="KW-1185">Reference proteome</keyword>
<feature type="domain" description="Cytochrome oxidase subunit II copper A binding" evidence="17">
    <location>
        <begin position="131"/>
        <end position="243"/>
    </location>
</feature>
<comment type="similarity">
    <text evidence="2">Belongs to the cytochrome c oxidase subunit 2 family.</text>
</comment>
<keyword evidence="13" id="KW-0449">Lipoprotein</keyword>
<comment type="caution">
    <text evidence="19">The sequence shown here is derived from an EMBL/GenBank/DDBJ whole genome shotgun (WGS) entry which is preliminary data.</text>
</comment>
<dbReference type="InterPro" id="IPR008972">
    <property type="entry name" value="Cupredoxin"/>
</dbReference>
<evidence type="ECO:0000256" key="11">
    <source>
        <dbReference type="ARBA" id="ARBA00023136"/>
    </source>
</evidence>
<dbReference type="GO" id="GO:0005886">
    <property type="term" value="C:plasma membrane"/>
    <property type="evidence" value="ECO:0007669"/>
    <property type="project" value="UniProtKB-SubCell"/>
</dbReference>
<dbReference type="GO" id="GO:0004129">
    <property type="term" value="F:cytochrome-c oxidase activity"/>
    <property type="evidence" value="ECO:0007669"/>
    <property type="project" value="InterPro"/>
</dbReference>
<evidence type="ECO:0000256" key="16">
    <source>
        <dbReference type="SAM" id="Phobius"/>
    </source>
</evidence>
<evidence type="ECO:0000313" key="20">
    <source>
        <dbReference type="Proteomes" id="UP000239434"/>
    </source>
</evidence>
<feature type="transmembrane region" description="Helical" evidence="16">
    <location>
        <begin position="86"/>
        <end position="107"/>
    </location>
</feature>
<dbReference type="NCBIfam" id="TIGR01433">
    <property type="entry name" value="CyoA"/>
    <property type="match status" value="1"/>
</dbReference>
<dbReference type="GO" id="GO:0005507">
    <property type="term" value="F:copper ion binding"/>
    <property type="evidence" value="ECO:0007669"/>
    <property type="project" value="InterPro"/>
</dbReference>
<dbReference type="InterPro" id="IPR034227">
    <property type="entry name" value="CuRO_UO_II"/>
</dbReference>
<dbReference type="GO" id="GO:0042773">
    <property type="term" value="P:ATP synthesis coupled electron transport"/>
    <property type="evidence" value="ECO:0007669"/>
    <property type="project" value="TreeGrafter"/>
</dbReference>
<protein>
    <recommendedName>
        <fullName evidence="14">Ubiquinol oxidase polypeptide II</fullName>
    </recommendedName>
</protein>
<dbReference type="Proteomes" id="UP000239434">
    <property type="component" value="Unassembled WGS sequence"/>
</dbReference>
<comment type="subcellular location">
    <subcellularLocation>
        <location evidence="1">Cell membrane</location>
        <topology evidence="1">Multi-pass membrane protein</topology>
    </subcellularLocation>
</comment>
<evidence type="ECO:0000256" key="5">
    <source>
        <dbReference type="ARBA" id="ARBA00022660"/>
    </source>
</evidence>
<evidence type="ECO:0000259" key="18">
    <source>
        <dbReference type="PROSITE" id="PS50999"/>
    </source>
</evidence>
<dbReference type="InterPro" id="IPR036257">
    <property type="entry name" value="Cyt_c_oxidase_su2_TM_sf"/>
</dbReference>
<keyword evidence="4" id="KW-1003">Cell membrane</keyword>
<evidence type="ECO:0000259" key="17">
    <source>
        <dbReference type="PROSITE" id="PS50857"/>
    </source>
</evidence>
<dbReference type="SUPFAM" id="SSF49503">
    <property type="entry name" value="Cupredoxins"/>
    <property type="match status" value="1"/>
</dbReference>
<dbReference type="PROSITE" id="PS51257">
    <property type="entry name" value="PROKAR_LIPOPROTEIN"/>
    <property type="match status" value="1"/>
</dbReference>
<dbReference type="RefSeq" id="WP_105742915.1">
    <property type="nucleotide sequence ID" value="NZ_PVBR01000011.1"/>
</dbReference>
<evidence type="ECO:0000256" key="3">
    <source>
        <dbReference type="ARBA" id="ARBA00022448"/>
    </source>
</evidence>
<proteinExistence type="inferred from homology"/>
<evidence type="ECO:0000256" key="9">
    <source>
        <dbReference type="ARBA" id="ARBA00022989"/>
    </source>
</evidence>
<feature type="region of interest" description="Disordered" evidence="15">
    <location>
        <begin position="344"/>
        <end position="384"/>
    </location>
</feature>
<keyword evidence="8" id="KW-0249">Electron transport</keyword>
<name>A0A2S9IPY7_9HYPH</name>
<dbReference type="Pfam" id="PF06481">
    <property type="entry name" value="COX_ARM"/>
    <property type="match status" value="1"/>
</dbReference>
<keyword evidence="9 16" id="KW-1133">Transmembrane helix</keyword>
<sequence length="384" mass="42156">MSMHPKIVGRLFAFLVLPLLSGCNMVVMSPSGDIARQQADLILVSTALMLIIIVPVIFLTLFFAWKYRQSNTEAPYDPEWSHSTRLEVVIWSAPLAIIIALGAITWMSTHKLDPYRPLDRIDAERPVAADVKPLTVEVVALDWKWLFIYPDYGIASLNEMAAPLDVPINFKITASSVMNSFYIPALAGQIYAMAGMETKLHAVINRTGEYEGFSANFSGSGFSHMRFKFHGLDPAGFDAWVASVRQKGSSLTRAAYQELELPSEKEPVRHYSTVDSGLYDAILNMCVDPSKMCMKEMAMIDARGGGGLDSANIVFQLTYDRERNWGSIGRQSRPFLLAQCTPEGAGPGGSEVLPPQSRSPFPSFGPSYGKGGDLSQVSSGTVLR</sequence>
<keyword evidence="3" id="KW-0813">Transport</keyword>
<dbReference type="GO" id="GO:0009486">
    <property type="term" value="F:cytochrome bo3 ubiquinol oxidase activity"/>
    <property type="evidence" value="ECO:0007669"/>
    <property type="project" value="InterPro"/>
</dbReference>
<dbReference type="InterPro" id="IPR002429">
    <property type="entry name" value="CcO_II-like_C"/>
</dbReference>
<keyword evidence="6 16" id="KW-0812">Transmembrane</keyword>
<dbReference type="EMBL" id="PVBR01000011">
    <property type="protein sequence ID" value="PRD42583.1"/>
    <property type="molecule type" value="Genomic_DNA"/>
</dbReference>
<evidence type="ECO:0000256" key="8">
    <source>
        <dbReference type="ARBA" id="ARBA00022982"/>
    </source>
</evidence>
<dbReference type="InterPro" id="IPR006333">
    <property type="entry name" value="Cyt_o_ubiquinol_oxidase_su2"/>
</dbReference>
<dbReference type="Pfam" id="PF00116">
    <property type="entry name" value="COX2"/>
    <property type="match status" value="1"/>
</dbReference>
<evidence type="ECO:0000256" key="14">
    <source>
        <dbReference type="ARBA" id="ARBA00030198"/>
    </source>
</evidence>
<reference evidence="19 20" key="1">
    <citation type="submission" date="2018-02" db="EMBL/GenBank/DDBJ databases">
        <title>The draft genome of Phyllobacterium sp. 1N-3.</title>
        <authorList>
            <person name="Liu L."/>
            <person name="Li L."/>
            <person name="Zhang X."/>
            <person name="Wang T."/>
            <person name="Liang L."/>
        </authorList>
    </citation>
    <scope>NUCLEOTIDE SEQUENCE [LARGE SCALE GENOMIC DNA]</scope>
    <source>
        <strain evidence="19 20">1N-3</strain>
    </source>
</reference>
<dbReference type="PROSITE" id="PS50857">
    <property type="entry name" value="COX2_CUA"/>
    <property type="match status" value="1"/>
</dbReference>
<dbReference type="PANTHER" id="PTHR22888">
    <property type="entry name" value="CYTOCHROME C OXIDASE, SUBUNIT II"/>
    <property type="match status" value="1"/>
</dbReference>
<evidence type="ECO:0000256" key="1">
    <source>
        <dbReference type="ARBA" id="ARBA00004651"/>
    </source>
</evidence>
<dbReference type="InterPro" id="IPR045187">
    <property type="entry name" value="CcO_II"/>
</dbReference>
<dbReference type="Gene3D" id="2.60.40.420">
    <property type="entry name" value="Cupredoxins - blue copper proteins"/>
    <property type="match status" value="1"/>
</dbReference>
<dbReference type="InterPro" id="IPR011759">
    <property type="entry name" value="Cyt_c_oxidase_su2_TM_dom"/>
</dbReference>
<feature type="transmembrane region" description="Helical" evidence="16">
    <location>
        <begin position="41"/>
        <end position="65"/>
    </location>
</feature>
<evidence type="ECO:0000256" key="12">
    <source>
        <dbReference type="ARBA" id="ARBA00023139"/>
    </source>
</evidence>
<dbReference type="PROSITE" id="PS50999">
    <property type="entry name" value="COX2_TM"/>
    <property type="match status" value="1"/>
</dbReference>
<dbReference type="GO" id="GO:0016682">
    <property type="term" value="F:oxidoreductase activity, acting on diphenols and related substances as donors, oxygen as acceptor"/>
    <property type="evidence" value="ECO:0007669"/>
    <property type="project" value="InterPro"/>
</dbReference>
<dbReference type="CDD" id="cd04212">
    <property type="entry name" value="CuRO_UO_II"/>
    <property type="match status" value="1"/>
</dbReference>
<organism evidence="19 20">
    <name type="scientific">Phyllobacterium phragmitis</name>
    <dbReference type="NCBI Taxonomy" id="2670329"/>
    <lineage>
        <taxon>Bacteria</taxon>
        <taxon>Pseudomonadati</taxon>
        <taxon>Pseudomonadota</taxon>
        <taxon>Alphaproteobacteria</taxon>
        <taxon>Hyphomicrobiales</taxon>
        <taxon>Phyllobacteriaceae</taxon>
        <taxon>Phyllobacterium</taxon>
    </lineage>
</organism>
<accession>A0A2S9IPY7</accession>
<feature type="compositionally biased region" description="Polar residues" evidence="15">
    <location>
        <begin position="375"/>
        <end position="384"/>
    </location>
</feature>
<dbReference type="Gene3D" id="1.10.287.90">
    <property type="match status" value="1"/>
</dbReference>
<keyword evidence="10" id="KW-0560">Oxidoreductase</keyword>
<evidence type="ECO:0000256" key="6">
    <source>
        <dbReference type="ARBA" id="ARBA00022692"/>
    </source>
</evidence>
<evidence type="ECO:0000256" key="10">
    <source>
        <dbReference type="ARBA" id="ARBA00023002"/>
    </source>
</evidence>
<keyword evidence="7" id="KW-0732">Signal</keyword>
<dbReference type="InterPro" id="IPR010514">
    <property type="entry name" value="COX_ARM"/>
</dbReference>
<keyword evidence="5" id="KW-0679">Respiratory chain</keyword>
<evidence type="ECO:0000256" key="7">
    <source>
        <dbReference type="ARBA" id="ARBA00022729"/>
    </source>
</evidence>
<feature type="domain" description="Cytochrome oxidase subunit II transmembrane region profile" evidence="18">
    <location>
        <begin position="19"/>
        <end position="116"/>
    </location>
</feature>
<evidence type="ECO:0000256" key="2">
    <source>
        <dbReference type="ARBA" id="ARBA00007866"/>
    </source>
</evidence>
<evidence type="ECO:0000256" key="4">
    <source>
        <dbReference type="ARBA" id="ARBA00022475"/>
    </source>
</evidence>
<keyword evidence="12" id="KW-0564">Palmitate</keyword>